<dbReference type="Gene3D" id="3.50.30.60">
    <property type="entry name" value="LD-carboxypeptidase A C-terminal domain-like"/>
    <property type="match status" value="1"/>
</dbReference>
<evidence type="ECO:0000256" key="3">
    <source>
        <dbReference type="ARBA" id="ARBA00022670"/>
    </source>
</evidence>
<comment type="similarity">
    <text evidence="1">Belongs to the peptidase S66 family.</text>
</comment>
<dbReference type="PANTHER" id="PTHR30237">
    <property type="entry name" value="MURAMOYLTETRAPEPTIDE CARBOXYPEPTIDASE"/>
    <property type="match status" value="1"/>
</dbReference>
<dbReference type="RefSeq" id="WP_340524480.1">
    <property type="nucleotide sequence ID" value="NZ_JBBLXS010000108.1"/>
</dbReference>
<keyword evidence="4" id="KW-0378">Hydrolase</keyword>
<dbReference type="EMBL" id="JBBLXS010000108">
    <property type="protein sequence ID" value="MEK0185279.1"/>
    <property type="molecule type" value="Genomic_DNA"/>
</dbReference>
<dbReference type="InterPro" id="IPR040449">
    <property type="entry name" value="Peptidase_S66_N"/>
</dbReference>
<dbReference type="PIRSF" id="PIRSF028757">
    <property type="entry name" value="LD-carboxypeptidase"/>
    <property type="match status" value="1"/>
</dbReference>
<dbReference type="SUPFAM" id="SSF141986">
    <property type="entry name" value="LD-carboxypeptidase A C-terminal domain-like"/>
    <property type="match status" value="1"/>
</dbReference>
<reference evidence="8 9" key="1">
    <citation type="journal article" date="2020" name="Harmful Algae">
        <title>Molecular and morphological characterization of a novel dihydroanatoxin-a producing Microcoleus species (cyanobacteria) from the Russian River, California, USA.</title>
        <authorList>
            <person name="Conklin K.Y."/>
            <person name="Stancheva R."/>
            <person name="Otten T.G."/>
            <person name="Fadness R."/>
            <person name="Boyer G.L."/>
            <person name="Read B."/>
            <person name="Zhang X."/>
            <person name="Sheath R.G."/>
        </authorList>
    </citation>
    <scope>NUCLEOTIDE SEQUENCE [LARGE SCALE GENOMIC DNA]</scope>
    <source>
        <strain evidence="8 9">PTRS2</strain>
    </source>
</reference>
<evidence type="ECO:0000256" key="1">
    <source>
        <dbReference type="ARBA" id="ARBA00010233"/>
    </source>
</evidence>
<keyword evidence="3" id="KW-0645">Protease</keyword>
<evidence type="ECO:0000256" key="5">
    <source>
        <dbReference type="ARBA" id="ARBA00022825"/>
    </source>
</evidence>
<dbReference type="Pfam" id="PF02016">
    <property type="entry name" value="Peptidase_S66"/>
    <property type="match status" value="1"/>
</dbReference>
<dbReference type="SUPFAM" id="SSF52317">
    <property type="entry name" value="Class I glutamine amidotransferase-like"/>
    <property type="match status" value="1"/>
</dbReference>
<feature type="domain" description="LD-carboxypeptidase N-terminal" evidence="6">
    <location>
        <begin position="48"/>
        <end position="164"/>
    </location>
</feature>
<feature type="domain" description="LD-carboxypeptidase C-terminal" evidence="7">
    <location>
        <begin position="208"/>
        <end position="324"/>
    </location>
</feature>
<name>A0ABU8YLP4_9CYAN</name>
<dbReference type="Gene3D" id="3.40.50.10740">
    <property type="entry name" value="Class I glutamine amidotransferase-like"/>
    <property type="match status" value="1"/>
</dbReference>
<dbReference type="InterPro" id="IPR027461">
    <property type="entry name" value="Carboxypeptidase_A_C_sf"/>
</dbReference>
<dbReference type="InterPro" id="IPR029062">
    <property type="entry name" value="Class_I_gatase-like"/>
</dbReference>
<sequence>MVIPRRYLLRTFGLTAIGTQLLPIAQSNILPKSPTPILPRRLQLGDTVALINPAAFAYEKEVKPFLKAAELLGLKIKLGEHFYDRYGYLAGKDADRAADVNNAFADSSVQAIFTGMGGWGCGRILPLLDYNIIRNNPKIIIGFSDVTALLLAIHTKTNLVTFHGPLGVSSWSYFTVDYLKKVLFDAGAVTCQNPQKMDIETIREGKARGKLIGGNLSVISTMIGSGYLPDWQNNILFVEEVGEEVYRIDRMLTQLKLAGILDQISGFIFGQCTKCDPETPKESLTLTQVLSDHIRPLKIPAWYGSAIGHIRDKFTLPIGQEVEIDAGYGTIRLLEPAVN</sequence>
<evidence type="ECO:0000259" key="6">
    <source>
        <dbReference type="Pfam" id="PF02016"/>
    </source>
</evidence>
<dbReference type="CDD" id="cd07025">
    <property type="entry name" value="Peptidase_S66"/>
    <property type="match status" value="1"/>
</dbReference>
<keyword evidence="9" id="KW-1185">Reference proteome</keyword>
<gene>
    <name evidence="8" type="ORF">WMG39_10440</name>
</gene>
<evidence type="ECO:0000259" key="7">
    <source>
        <dbReference type="Pfam" id="PF17676"/>
    </source>
</evidence>
<accession>A0ABU8YLP4</accession>
<dbReference type="InterPro" id="IPR003507">
    <property type="entry name" value="S66_fam"/>
</dbReference>
<evidence type="ECO:0000313" key="9">
    <source>
        <dbReference type="Proteomes" id="UP001384579"/>
    </source>
</evidence>
<keyword evidence="2" id="KW-0121">Carboxypeptidase</keyword>
<comment type="caution">
    <text evidence="8">The sequence shown here is derived from an EMBL/GenBank/DDBJ whole genome shotgun (WGS) entry which is preliminary data.</text>
</comment>
<dbReference type="InterPro" id="IPR040921">
    <property type="entry name" value="Peptidase_S66C"/>
</dbReference>
<dbReference type="PANTHER" id="PTHR30237:SF2">
    <property type="entry name" value="MUREIN TETRAPEPTIDE CARBOXYPEPTIDASE"/>
    <property type="match status" value="1"/>
</dbReference>
<dbReference type="InterPro" id="IPR027478">
    <property type="entry name" value="LdcA_N"/>
</dbReference>
<dbReference type="Proteomes" id="UP001384579">
    <property type="component" value="Unassembled WGS sequence"/>
</dbReference>
<evidence type="ECO:0000256" key="4">
    <source>
        <dbReference type="ARBA" id="ARBA00022801"/>
    </source>
</evidence>
<evidence type="ECO:0000256" key="2">
    <source>
        <dbReference type="ARBA" id="ARBA00022645"/>
    </source>
</evidence>
<keyword evidence="5" id="KW-0720">Serine protease</keyword>
<organism evidence="8 9">
    <name type="scientific">Microcoleus anatoxicus PTRS2</name>
    <dbReference type="NCBI Taxonomy" id="2705321"/>
    <lineage>
        <taxon>Bacteria</taxon>
        <taxon>Bacillati</taxon>
        <taxon>Cyanobacteriota</taxon>
        <taxon>Cyanophyceae</taxon>
        <taxon>Oscillatoriophycideae</taxon>
        <taxon>Oscillatoriales</taxon>
        <taxon>Microcoleaceae</taxon>
        <taxon>Microcoleus</taxon>
        <taxon>Microcoleus anatoxicus</taxon>
    </lineage>
</organism>
<protein>
    <submittedName>
        <fullName evidence="8">LD-carboxypeptidase</fullName>
    </submittedName>
</protein>
<evidence type="ECO:0000313" key="8">
    <source>
        <dbReference type="EMBL" id="MEK0185279.1"/>
    </source>
</evidence>
<dbReference type="Pfam" id="PF17676">
    <property type="entry name" value="Peptidase_S66C"/>
    <property type="match status" value="1"/>
</dbReference>
<proteinExistence type="inferred from homology"/>